<feature type="transmembrane region" description="Helical" evidence="1">
    <location>
        <begin position="91"/>
        <end position="111"/>
    </location>
</feature>
<keyword evidence="1" id="KW-1133">Transmembrane helix</keyword>
<keyword evidence="1" id="KW-0472">Membrane</keyword>
<reference evidence="2 3" key="1">
    <citation type="journal article" date="2016" name="Front. Microbiol.">
        <title>Comprehensive Phylogenetic Analysis of Bovine Non-aureus Staphylococci Species Based on Whole-Genome Sequencing.</title>
        <authorList>
            <person name="Naushad S."/>
            <person name="Barkema H.W."/>
            <person name="Luby C."/>
            <person name="Condas L.A."/>
            <person name="Nobrega D.B."/>
            <person name="Carson D.A."/>
            <person name="De Buck J."/>
        </authorList>
    </citation>
    <scope>NUCLEOTIDE SEQUENCE [LARGE SCALE GENOMIC DNA]</scope>
    <source>
        <strain evidence="2 3">SNUC 1349</strain>
    </source>
</reference>
<proteinExistence type="predicted"/>
<evidence type="ECO:0000313" key="2">
    <source>
        <dbReference type="EMBL" id="RIM91583.1"/>
    </source>
</evidence>
<name>A0AAQ0LX22_STAXY</name>
<gene>
    <name evidence="2" type="ORF">BU104_10465</name>
</gene>
<dbReference type="EMBL" id="QXUI01000007">
    <property type="protein sequence ID" value="RIM91583.1"/>
    <property type="molecule type" value="Genomic_DNA"/>
</dbReference>
<dbReference type="AlphaFoldDB" id="A0AAQ0LX22"/>
<dbReference type="RefSeq" id="WP_107544137.1">
    <property type="nucleotide sequence ID" value="NZ_CP066721.1"/>
</dbReference>
<accession>A0AAQ0LX22</accession>
<evidence type="ECO:0000256" key="1">
    <source>
        <dbReference type="SAM" id="Phobius"/>
    </source>
</evidence>
<evidence type="ECO:0000313" key="3">
    <source>
        <dbReference type="Proteomes" id="UP000285579"/>
    </source>
</evidence>
<feature type="transmembrane region" description="Helical" evidence="1">
    <location>
        <begin position="40"/>
        <end position="57"/>
    </location>
</feature>
<organism evidence="2 3">
    <name type="scientific">Staphylococcus xylosus</name>
    <dbReference type="NCBI Taxonomy" id="1288"/>
    <lineage>
        <taxon>Bacteria</taxon>
        <taxon>Bacillati</taxon>
        <taxon>Bacillota</taxon>
        <taxon>Bacilli</taxon>
        <taxon>Bacillales</taxon>
        <taxon>Staphylococcaceae</taxon>
        <taxon>Staphylococcus</taxon>
    </lineage>
</organism>
<protein>
    <submittedName>
        <fullName evidence="2">Uncharacterized protein</fullName>
    </submittedName>
</protein>
<comment type="caution">
    <text evidence="2">The sequence shown here is derived from an EMBL/GenBank/DDBJ whole genome shotgun (WGS) entry which is preliminary data.</text>
</comment>
<feature type="transmembrane region" description="Helical" evidence="1">
    <location>
        <begin position="66"/>
        <end position="85"/>
    </location>
</feature>
<dbReference type="Proteomes" id="UP000285579">
    <property type="component" value="Unassembled WGS sequence"/>
</dbReference>
<keyword evidence="1" id="KW-0812">Transmembrane</keyword>
<sequence length="127" mass="14429">MKSTIRTTLLVLSIILIISELVYGIPFFGGSIILSLGWQPLLISMLLYFIMMVILIVDKQNAIKPMMFIPLLGVVGNIIAFIPVVGMVVHWILFLLMVFFVFILLSTPLYVPNKNAKVIYTEDRRNK</sequence>